<protein>
    <recommendedName>
        <fullName evidence="4">YtpI-like protein</fullName>
    </recommendedName>
</protein>
<keyword evidence="1" id="KW-0812">Transmembrane</keyword>
<dbReference type="AlphaFoldDB" id="A0A7X3FJH7"/>
<keyword evidence="1" id="KW-1133">Transmembrane helix</keyword>
<comment type="caution">
    <text evidence="2">The sequence shown here is derived from an EMBL/GenBank/DDBJ whole genome shotgun (WGS) entry which is preliminary data.</text>
</comment>
<dbReference type="OrthoDB" id="2990512at2"/>
<reference evidence="2 3" key="1">
    <citation type="journal article" date="2019" name="Microorganisms">
        <title>Paenibacillus lutrae sp. nov., A Chitinolytic Species Isolated from A River Otter in Castril Natural Park, Granada, Spain.</title>
        <authorList>
            <person name="Rodriguez M."/>
            <person name="Reina J.C."/>
            <person name="Bejar V."/>
            <person name="Llamas I."/>
        </authorList>
    </citation>
    <scope>NUCLEOTIDE SEQUENCE [LARGE SCALE GENOMIC DNA]</scope>
    <source>
        <strain evidence="2 3">N10</strain>
    </source>
</reference>
<evidence type="ECO:0008006" key="4">
    <source>
        <dbReference type="Google" id="ProtNLM"/>
    </source>
</evidence>
<dbReference type="EMBL" id="RHLK01000008">
    <property type="protein sequence ID" value="MVP00899.1"/>
    <property type="molecule type" value="Genomic_DNA"/>
</dbReference>
<evidence type="ECO:0000313" key="2">
    <source>
        <dbReference type="EMBL" id="MVP00899.1"/>
    </source>
</evidence>
<name>A0A7X3FJH7_9BACL</name>
<dbReference type="RefSeq" id="WP_157336806.1">
    <property type="nucleotide sequence ID" value="NZ_RHLK01000008.1"/>
</dbReference>
<dbReference type="Proteomes" id="UP000490800">
    <property type="component" value="Unassembled WGS sequence"/>
</dbReference>
<accession>A0A7X3FJH7</accession>
<gene>
    <name evidence="2" type="ORF">EDM21_15420</name>
</gene>
<dbReference type="InterPro" id="IPR025618">
    <property type="entry name" value="YtpI"/>
</dbReference>
<evidence type="ECO:0000313" key="3">
    <source>
        <dbReference type="Proteomes" id="UP000490800"/>
    </source>
</evidence>
<feature type="transmembrane region" description="Helical" evidence="1">
    <location>
        <begin position="37"/>
        <end position="58"/>
    </location>
</feature>
<proteinExistence type="predicted"/>
<evidence type="ECO:0000256" key="1">
    <source>
        <dbReference type="SAM" id="Phobius"/>
    </source>
</evidence>
<feature type="transmembrane region" description="Helical" evidence="1">
    <location>
        <begin position="70"/>
        <end position="91"/>
    </location>
</feature>
<dbReference type="Pfam" id="PF14007">
    <property type="entry name" value="YtpI"/>
    <property type="match status" value="1"/>
</dbReference>
<sequence>MLETIQIALSVLIFITLLFSVLFSFRSRRQTDPKQKGINTALMNISMGLMLIVIAITQLFFMSDTATRRVFGTVCMLLGLFNLFAGIRNYAYFNRMSR</sequence>
<keyword evidence="3" id="KW-1185">Reference proteome</keyword>
<organism evidence="2 3">
    <name type="scientific">Paenibacillus lutrae</name>
    <dbReference type="NCBI Taxonomy" id="2078573"/>
    <lineage>
        <taxon>Bacteria</taxon>
        <taxon>Bacillati</taxon>
        <taxon>Bacillota</taxon>
        <taxon>Bacilli</taxon>
        <taxon>Bacillales</taxon>
        <taxon>Paenibacillaceae</taxon>
        <taxon>Paenibacillus</taxon>
    </lineage>
</organism>
<feature type="transmembrane region" description="Helical" evidence="1">
    <location>
        <begin position="6"/>
        <end position="25"/>
    </location>
</feature>
<keyword evidence="1" id="KW-0472">Membrane</keyword>